<keyword evidence="2" id="KW-1185">Reference proteome</keyword>
<accession>A0AAW0LAB2</accession>
<proteinExistence type="predicted"/>
<gene>
    <name evidence="1" type="ORF">CFP56_006157</name>
</gene>
<dbReference type="Proteomes" id="UP000237347">
    <property type="component" value="Unassembled WGS sequence"/>
</dbReference>
<evidence type="ECO:0000313" key="1">
    <source>
        <dbReference type="EMBL" id="KAK7847814.1"/>
    </source>
</evidence>
<dbReference type="AlphaFoldDB" id="A0AAW0LAB2"/>
<protein>
    <submittedName>
        <fullName evidence="1">Uncharacterized protein</fullName>
    </submittedName>
</protein>
<name>A0AAW0LAB2_QUESU</name>
<comment type="caution">
    <text evidence="1">The sequence shown here is derived from an EMBL/GenBank/DDBJ whole genome shotgun (WGS) entry which is preliminary data.</text>
</comment>
<sequence>MKYRIQAEQSCLLENYNKDDMVISDPVALKGTYWSLVTYECIIEGTHFFEYSGYQTFYLWPMLRMNITHSTKISRIG</sequence>
<evidence type="ECO:0000313" key="2">
    <source>
        <dbReference type="Proteomes" id="UP000237347"/>
    </source>
</evidence>
<dbReference type="EMBL" id="PKMF04000135">
    <property type="protein sequence ID" value="KAK7847814.1"/>
    <property type="molecule type" value="Genomic_DNA"/>
</dbReference>
<reference evidence="1 2" key="1">
    <citation type="journal article" date="2018" name="Sci. Data">
        <title>The draft genome sequence of cork oak.</title>
        <authorList>
            <person name="Ramos A.M."/>
            <person name="Usie A."/>
            <person name="Barbosa P."/>
            <person name="Barros P.M."/>
            <person name="Capote T."/>
            <person name="Chaves I."/>
            <person name="Simoes F."/>
            <person name="Abreu I."/>
            <person name="Carrasquinho I."/>
            <person name="Faro C."/>
            <person name="Guimaraes J.B."/>
            <person name="Mendonca D."/>
            <person name="Nobrega F."/>
            <person name="Rodrigues L."/>
            <person name="Saibo N.J.M."/>
            <person name="Varela M.C."/>
            <person name="Egas C."/>
            <person name="Matos J."/>
            <person name="Miguel C.M."/>
            <person name="Oliveira M.M."/>
            <person name="Ricardo C.P."/>
            <person name="Goncalves S."/>
        </authorList>
    </citation>
    <scope>NUCLEOTIDE SEQUENCE [LARGE SCALE GENOMIC DNA]</scope>
    <source>
        <strain evidence="2">cv. HL8</strain>
    </source>
</reference>
<organism evidence="1 2">
    <name type="scientific">Quercus suber</name>
    <name type="common">Cork oak</name>
    <dbReference type="NCBI Taxonomy" id="58331"/>
    <lineage>
        <taxon>Eukaryota</taxon>
        <taxon>Viridiplantae</taxon>
        <taxon>Streptophyta</taxon>
        <taxon>Embryophyta</taxon>
        <taxon>Tracheophyta</taxon>
        <taxon>Spermatophyta</taxon>
        <taxon>Magnoliopsida</taxon>
        <taxon>eudicotyledons</taxon>
        <taxon>Gunneridae</taxon>
        <taxon>Pentapetalae</taxon>
        <taxon>rosids</taxon>
        <taxon>fabids</taxon>
        <taxon>Fagales</taxon>
        <taxon>Fagaceae</taxon>
        <taxon>Quercus</taxon>
    </lineage>
</organism>